<name>A0ABY9EAV6_9GAMM</name>
<comment type="subcellular location">
    <subcellularLocation>
        <location evidence="1">Cell inner membrane</location>
        <topology evidence="1">Multi-pass membrane protein</topology>
    </subcellularLocation>
    <subcellularLocation>
        <location evidence="12">Membrane</location>
        <topology evidence="12">Multi-pass membrane protein</topology>
    </subcellularLocation>
</comment>
<dbReference type="Proteomes" id="UP001321520">
    <property type="component" value="Chromosome"/>
</dbReference>
<keyword evidence="9 13" id="KW-1133">Transmembrane helix</keyword>
<dbReference type="NCBIfam" id="TIGR02797">
    <property type="entry name" value="exbB"/>
    <property type="match status" value="1"/>
</dbReference>
<feature type="chain" id="PRO_5046134116" description="Biopolymer transport protein ExbB" evidence="14">
    <location>
        <begin position="24"/>
        <end position="317"/>
    </location>
</feature>
<evidence type="ECO:0000256" key="12">
    <source>
        <dbReference type="RuleBase" id="RU004057"/>
    </source>
</evidence>
<evidence type="ECO:0000313" key="17">
    <source>
        <dbReference type="Proteomes" id="UP001321520"/>
    </source>
</evidence>
<dbReference type="PANTHER" id="PTHR30625">
    <property type="entry name" value="PROTEIN TOLQ"/>
    <property type="match status" value="1"/>
</dbReference>
<protein>
    <recommendedName>
        <fullName evidence="3">Biopolymer transport protein ExbB</fullName>
    </recommendedName>
</protein>
<feature type="transmembrane region" description="Helical" evidence="13">
    <location>
        <begin position="86"/>
        <end position="108"/>
    </location>
</feature>
<comment type="function">
    <text evidence="11">Involved in the TonB-dependent energy-dependent transport of various receptor-bound substrates. Protects ExbD from proteolytic degradation and functionally stabilizes TonB.</text>
</comment>
<feature type="signal peptide" evidence="14">
    <location>
        <begin position="1"/>
        <end position="23"/>
    </location>
</feature>
<evidence type="ECO:0000256" key="3">
    <source>
        <dbReference type="ARBA" id="ARBA00022093"/>
    </source>
</evidence>
<evidence type="ECO:0000259" key="15">
    <source>
        <dbReference type="Pfam" id="PF01618"/>
    </source>
</evidence>
<dbReference type="InterPro" id="IPR002898">
    <property type="entry name" value="MotA_ExbB_proton_chnl"/>
</dbReference>
<evidence type="ECO:0000256" key="6">
    <source>
        <dbReference type="ARBA" id="ARBA00022519"/>
    </source>
</evidence>
<dbReference type="InterPro" id="IPR014164">
    <property type="entry name" value="TonB_ExbB_1"/>
</dbReference>
<keyword evidence="7 13" id="KW-0812">Transmembrane</keyword>
<keyword evidence="10 13" id="KW-0472">Membrane</keyword>
<evidence type="ECO:0000313" key="16">
    <source>
        <dbReference type="EMBL" id="WKD50158.1"/>
    </source>
</evidence>
<dbReference type="RefSeq" id="WP_301416194.1">
    <property type="nucleotide sequence ID" value="NZ_CP098023.1"/>
</dbReference>
<dbReference type="PANTHER" id="PTHR30625:SF16">
    <property type="entry name" value="BIOPOLYMER TRANSPORT PROTEIN EXBB"/>
    <property type="match status" value="1"/>
</dbReference>
<evidence type="ECO:0000256" key="14">
    <source>
        <dbReference type="SAM" id="SignalP"/>
    </source>
</evidence>
<keyword evidence="4 12" id="KW-0813">Transport</keyword>
<keyword evidence="17" id="KW-1185">Reference proteome</keyword>
<comment type="similarity">
    <text evidence="12">Belongs to the exbB/tolQ family.</text>
</comment>
<evidence type="ECO:0000256" key="2">
    <source>
        <dbReference type="ARBA" id="ARBA00011471"/>
    </source>
</evidence>
<comment type="subunit">
    <text evidence="2">The accessory proteins ExbB and ExbD seem to form a complex with TonB.</text>
</comment>
<evidence type="ECO:0000256" key="5">
    <source>
        <dbReference type="ARBA" id="ARBA00022475"/>
    </source>
</evidence>
<accession>A0ABY9EAV6</accession>
<evidence type="ECO:0000256" key="10">
    <source>
        <dbReference type="ARBA" id="ARBA00023136"/>
    </source>
</evidence>
<proteinExistence type="inferred from homology"/>
<keyword evidence="6" id="KW-0997">Cell inner membrane</keyword>
<feature type="domain" description="MotA/TolQ/ExbB proton channel" evidence="15">
    <location>
        <begin position="167"/>
        <end position="268"/>
    </location>
</feature>
<evidence type="ECO:0000256" key="1">
    <source>
        <dbReference type="ARBA" id="ARBA00004429"/>
    </source>
</evidence>
<sequence>MEFRTLLLWCLLGGTFVQLPALAQDNQAANAAYQSSAPASASSPQAEVLVDGSSNQAAGQGTETIGDTAFSGHDLSPWGMYQAADIVVKTVMIGLLLASVLTWAVWLLKTVQLRLARRRAQRLLTQLVQSNSFARAHDGLEGLAGDALLLAEACRHELELSCDGPTSDEGLKERVVARLERVQASLVRRMSQGTGMLATIGSVAPFVGLFGTVWGIMHSFIGIAQTQTTNLAVVAPGIAEALLATAMGLVAAIPAVVIYNYFSRTIGNYRAVLSDIATAILVLISRDLDRHHPQARPMDDLTAAGKLHSASLARGTH</sequence>
<gene>
    <name evidence="16" type="primary">exbB</name>
    <name evidence="16" type="ORF">M8T91_01640</name>
</gene>
<dbReference type="Pfam" id="PF01618">
    <property type="entry name" value="MotA_ExbB"/>
    <property type="match status" value="1"/>
</dbReference>
<reference evidence="16 17" key="1">
    <citation type="submission" date="2022-05" db="EMBL/GenBank/DDBJ databases">
        <title>Microbulbifer sp. nov., isolated from sponge.</title>
        <authorList>
            <person name="Gao L."/>
        </authorList>
    </citation>
    <scope>NUCLEOTIDE SEQUENCE [LARGE SCALE GENOMIC DNA]</scope>
    <source>
        <strain evidence="16 17">MI-G</strain>
    </source>
</reference>
<evidence type="ECO:0000256" key="7">
    <source>
        <dbReference type="ARBA" id="ARBA00022692"/>
    </source>
</evidence>
<keyword evidence="8 12" id="KW-0653">Protein transport</keyword>
<keyword evidence="5" id="KW-1003">Cell membrane</keyword>
<evidence type="ECO:0000256" key="9">
    <source>
        <dbReference type="ARBA" id="ARBA00022989"/>
    </source>
</evidence>
<dbReference type="InterPro" id="IPR050790">
    <property type="entry name" value="ExbB/TolQ_transport"/>
</dbReference>
<dbReference type="EMBL" id="CP098023">
    <property type="protein sequence ID" value="WKD50158.1"/>
    <property type="molecule type" value="Genomic_DNA"/>
</dbReference>
<evidence type="ECO:0000256" key="13">
    <source>
        <dbReference type="SAM" id="Phobius"/>
    </source>
</evidence>
<feature type="transmembrane region" description="Helical" evidence="13">
    <location>
        <begin position="196"/>
        <end position="221"/>
    </location>
</feature>
<feature type="transmembrane region" description="Helical" evidence="13">
    <location>
        <begin position="241"/>
        <end position="262"/>
    </location>
</feature>
<keyword evidence="14" id="KW-0732">Signal</keyword>
<evidence type="ECO:0000256" key="11">
    <source>
        <dbReference type="ARBA" id="ARBA00024816"/>
    </source>
</evidence>
<evidence type="ECO:0000256" key="4">
    <source>
        <dbReference type="ARBA" id="ARBA00022448"/>
    </source>
</evidence>
<evidence type="ECO:0000256" key="8">
    <source>
        <dbReference type="ARBA" id="ARBA00022927"/>
    </source>
</evidence>
<organism evidence="16 17">
    <name type="scientific">Microbulbifer spongiae</name>
    <dbReference type="NCBI Taxonomy" id="2944933"/>
    <lineage>
        <taxon>Bacteria</taxon>
        <taxon>Pseudomonadati</taxon>
        <taxon>Pseudomonadota</taxon>
        <taxon>Gammaproteobacteria</taxon>
        <taxon>Cellvibrionales</taxon>
        <taxon>Microbulbiferaceae</taxon>
        <taxon>Microbulbifer</taxon>
    </lineage>
</organism>